<keyword evidence="4" id="KW-1185">Reference proteome</keyword>
<name>A0A4Y2DV68_ARAVE</name>
<gene>
    <name evidence="3" type="ORF">AVEN_865_1</name>
</gene>
<evidence type="ECO:0000313" key="4">
    <source>
        <dbReference type="Proteomes" id="UP000499080"/>
    </source>
</evidence>
<feature type="region of interest" description="Disordered" evidence="1">
    <location>
        <begin position="1"/>
        <end position="26"/>
    </location>
</feature>
<comment type="caution">
    <text evidence="3">The sequence shown here is derived from an EMBL/GenBank/DDBJ whole genome shotgun (WGS) entry which is preliminary data.</text>
</comment>
<sequence>MSHPSSGMMCEAGSPEPFNPYQPSTSRQALLPGDIQGKKVGEQKVTDEDCLSRDYSDFYCKVCDSHMNNYSIWESHARGKKHAKNKKKAEEGSLTINNIIEAPHGTISHLEEMILEECGPNDIIVGLNFIRENQGENGDLYNCYLCGSVCPTIDIIDHLYLKKHKTKYLNVFLGSLPKKGKYPTRGSPLDQVAVFVQQQAISLIPGVS</sequence>
<dbReference type="SUPFAM" id="SSF57667">
    <property type="entry name" value="beta-beta-alpha zinc fingers"/>
    <property type="match status" value="1"/>
</dbReference>
<accession>A0A4Y2DV68</accession>
<dbReference type="GO" id="GO:0003676">
    <property type="term" value="F:nucleic acid binding"/>
    <property type="evidence" value="ECO:0007669"/>
    <property type="project" value="InterPro"/>
</dbReference>
<dbReference type="AlphaFoldDB" id="A0A4Y2DV68"/>
<evidence type="ECO:0000256" key="1">
    <source>
        <dbReference type="SAM" id="MobiDB-lite"/>
    </source>
</evidence>
<dbReference type="Gene3D" id="3.30.160.60">
    <property type="entry name" value="Classic Zinc Finger"/>
    <property type="match status" value="1"/>
</dbReference>
<proteinExistence type="predicted"/>
<dbReference type="GO" id="GO:0008270">
    <property type="term" value="F:zinc ion binding"/>
    <property type="evidence" value="ECO:0007669"/>
    <property type="project" value="InterPro"/>
</dbReference>
<feature type="domain" description="C2H2-type" evidence="2">
    <location>
        <begin position="60"/>
        <end position="82"/>
    </location>
</feature>
<reference evidence="3 4" key="1">
    <citation type="journal article" date="2019" name="Sci. Rep.">
        <title>Orb-weaving spider Araneus ventricosus genome elucidates the spidroin gene catalogue.</title>
        <authorList>
            <person name="Kono N."/>
            <person name="Nakamura H."/>
            <person name="Ohtoshi R."/>
            <person name="Moran D.A.P."/>
            <person name="Shinohara A."/>
            <person name="Yoshida Y."/>
            <person name="Fujiwara M."/>
            <person name="Mori M."/>
            <person name="Tomita M."/>
            <person name="Arakawa K."/>
        </authorList>
    </citation>
    <scope>NUCLEOTIDE SEQUENCE [LARGE SCALE GENOMIC DNA]</scope>
</reference>
<dbReference type="EMBL" id="BGPR01000429">
    <property type="protein sequence ID" value="GBM19708.1"/>
    <property type="molecule type" value="Genomic_DNA"/>
</dbReference>
<dbReference type="InterPro" id="IPR036236">
    <property type="entry name" value="Znf_C2H2_sf"/>
</dbReference>
<dbReference type="SMART" id="SM00451">
    <property type="entry name" value="ZnF_U1"/>
    <property type="match status" value="2"/>
</dbReference>
<protein>
    <recommendedName>
        <fullName evidence="2">C2H2-type domain-containing protein</fullName>
    </recommendedName>
</protein>
<organism evidence="3 4">
    <name type="scientific">Araneus ventricosus</name>
    <name type="common">Orbweaver spider</name>
    <name type="synonym">Epeira ventricosa</name>
    <dbReference type="NCBI Taxonomy" id="182803"/>
    <lineage>
        <taxon>Eukaryota</taxon>
        <taxon>Metazoa</taxon>
        <taxon>Ecdysozoa</taxon>
        <taxon>Arthropoda</taxon>
        <taxon>Chelicerata</taxon>
        <taxon>Arachnida</taxon>
        <taxon>Araneae</taxon>
        <taxon>Araneomorphae</taxon>
        <taxon>Entelegynae</taxon>
        <taxon>Araneoidea</taxon>
        <taxon>Araneidae</taxon>
        <taxon>Araneus</taxon>
    </lineage>
</organism>
<dbReference type="OrthoDB" id="6434908at2759"/>
<dbReference type="Pfam" id="PF12874">
    <property type="entry name" value="zf-met"/>
    <property type="match status" value="1"/>
</dbReference>
<evidence type="ECO:0000259" key="2">
    <source>
        <dbReference type="PROSITE" id="PS00028"/>
    </source>
</evidence>
<dbReference type="PROSITE" id="PS00028">
    <property type="entry name" value="ZINC_FINGER_C2H2_1"/>
    <property type="match status" value="1"/>
</dbReference>
<dbReference type="InterPro" id="IPR013087">
    <property type="entry name" value="Znf_C2H2_type"/>
</dbReference>
<dbReference type="Proteomes" id="UP000499080">
    <property type="component" value="Unassembled WGS sequence"/>
</dbReference>
<dbReference type="InterPro" id="IPR003604">
    <property type="entry name" value="Matrin/U1-like-C_Znf_C2H2"/>
</dbReference>
<evidence type="ECO:0000313" key="3">
    <source>
        <dbReference type="EMBL" id="GBM19708.1"/>
    </source>
</evidence>